<organism evidence="1 2">
    <name type="scientific">Serratia ureilytica</name>
    <dbReference type="NCBI Taxonomy" id="300181"/>
    <lineage>
        <taxon>Bacteria</taxon>
        <taxon>Pseudomonadati</taxon>
        <taxon>Pseudomonadota</taxon>
        <taxon>Gammaproteobacteria</taxon>
        <taxon>Enterobacterales</taxon>
        <taxon>Yersiniaceae</taxon>
        <taxon>Serratia</taxon>
    </lineage>
</organism>
<protein>
    <submittedName>
        <fullName evidence="1">Uncharacterized protein</fullName>
    </submittedName>
</protein>
<proteinExistence type="predicted"/>
<dbReference type="AlphaFoldDB" id="A0A9X9G1U1"/>
<reference evidence="1 2" key="1">
    <citation type="submission" date="2019-07" db="EMBL/GenBank/DDBJ databases">
        <title>Serratia strains were isolated from fresh produce.</title>
        <authorList>
            <person name="Cho G.-S."/>
            <person name="Stein M."/>
            <person name="Lee W."/>
            <person name="Suh S.H."/>
            <person name="Franz C.M.A.P."/>
        </authorList>
    </citation>
    <scope>NUCLEOTIDE SEQUENCE [LARGE SCALE GENOMIC DNA]</scope>
    <source>
        <strain evidence="1 2">S17</strain>
    </source>
</reference>
<dbReference type="RefSeq" id="WP_147838758.1">
    <property type="nucleotide sequence ID" value="NZ_VOUP01000012.1"/>
</dbReference>
<evidence type="ECO:0000313" key="1">
    <source>
        <dbReference type="EMBL" id="TXE27091.1"/>
    </source>
</evidence>
<dbReference type="EMBL" id="VOUP01000012">
    <property type="protein sequence ID" value="TXE27091.1"/>
    <property type="molecule type" value="Genomic_DNA"/>
</dbReference>
<evidence type="ECO:0000313" key="2">
    <source>
        <dbReference type="Proteomes" id="UP000321307"/>
    </source>
</evidence>
<name>A0A9X9G1U1_9GAMM</name>
<accession>A0A9X9G1U1</accession>
<sequence length="76" mass="8252">MSNAIVWDGIGSPPVGWIGLHKINDDNGGTWVSVTVTYSSHFVVVVYNSDDAMKVEYPVPGDHVEVMGTIFKEATN</sequence>
<gene>
    <name evidence="1" type="ORF">FOT63_19385</name>
</gene>
<comment type="caution">
    <text evidence="1">The sequence shown here is derived from an EMBL/GenBank/DDBJ whole genome shotgun (WGS) entry which is preliminary data.</text>
</comment>
<dbReference type="Proteomes" id="UP000321307">
    <property type="component" value="Unassembled WGS sequence"/>
</dbReference>